<dbReference type="Pfam" id="PF01853">
    <property type="entry name" value="MOZ_SAS"/>
    <property type="match status" value="1"/>
</dbReference>
<evidence type="ECO:0000256" key="6">
    <source>
        <dbReference type="ARBA" id="ARBA00022771"/>
    </source>
</evidence>
<keyword evidence="5" id="KW-0479">Metal-binding</keyword>
<keyword evidence="4" id="KW-0808">Transferase</keyword>
<feature type="region of interest" description="Disordered" evidence="15">
    <location>
        <begin position="525"/>
        <end position="550"/>
    </location>
</feature>
<dbReference type="OrthoDB" id="787137at2759"/>
<organism evidence="17 18">
    <name type="scientific">Cytospora schulzeri</name>
    <dbReference type="NCBI Taxonomy" id="448051"/>
    <lineage>
        <taxon>Eukaryota</taxon>
        <taxon>Fungi</taxon>
        <taxon>Dikarya</taxon>
        <taxon>Ascomycota</taxon>
        <taxon>Pezizomycotina</taxon>
        <taxon>Sordariomycetes</taxon>
        <taxon>Sordariomycetidae</taxon>
        <taxon>Diaporthales</taxon>
        <taxon>Cytosporaceae</taxon>
        <taxon>Cytospora</taxon>
    </lineage>
</organism>
<evidence type="ECO:0000256" key="2">
    <source>
        <dbReference type="ARBA" id="ARBA00010107"/>
    </source>
</evidence>
<dbReference type="Gene3D" id="3.40.630.30">
    <property type="match status" value="1"/>
</dbReference>
<feature type="region of interest" description="Disordered" evidence="15">
    <location>
        <begin position="338"/>
        <end position="372"/>
    </location>
</feature>
<reference evidence="17 18" key="1">
    <citation type="submission" date="2015-09" db="EMBL/GenBank/DDBJ databases">
        <title>Host preference determinants of Valsa canker pathogens revealed by comparative genomics.</title>
        <authorList>
            <person name="Yin Z."/>
            <person name="Huang L."/>
        </authorList>
    </citation>
    <scope>NUCLEOTIDE SEQUENCE [LARGE SCALE GENOMIC DNA]</scope>
    <source>
        <strain evidence="17 18">03-1</strain>
    </source>
</reference>
<protein>
    <recommendedName>
        <fullName evidence="3">histone acetyltransferase</fullName>
        <ecNumber evidence="3">2.3.1.48</ecNumber>
    </recommendedName>
</protein>
<feature type="compositionally biased region" description="Polar residues" evidence="15">
    <location>
        <begin position="293"/>
        <end position="306"/>
    </location>
</feature>
<dbReference type="STRING" id="356882.A0A423WUR6"/>
<name>A0A423WUR6_9PEZI</name>
<keyword evidence="7" id="KW-0862">Zinc</keyword>
<proteinExistence type="inferred from homology"/>
<evidence type="ECO:0000256" key="9">
    <source>
        <dbReference type="ARBA" id="ARBA00023015"/>
    </source>
</evidence>
<keyword evidence="6" id="KW-0863">Zinc-finger</keyword>
<evidence type="ECO:0000256" key="8">
    <source>
        <dbReference type="ARBA" id="ARBA00022990"/>
    </source>
</evidence>
<feature type="domain" description="MYST-type HAT" evidence="16">
    <location>
        <begin position="306"/>
        <end position="695"/>
    </location>
</feature>
<dbReference type="FunFam" id="3.40.630.30:FF:000067">
    <property type="entry name" value="Histone acetyltransferase"/>
    <property type="match status" value="1"/>
</dbReference>
<evidence type="ECO:0000256" key="12">
    <source>
        <dbReference type="ARBA" id="ARBA00023315"/>
    </source>
</evidence>
<keyword evidence="8" id="KW-0007">Acetylation</keyword>
<feature type="region of interest" description="Disordered" evidence="15">
    <location>
        <begin position="445"/>
        <end position="472"/>
    </location>
</feature>
<dbReference type="GO" id="GO:0008270">
    <property type="term" value="F:zinc ion binding"/>
    <property type="evidence" value="ECO:0007669"/>
    <property type="project" value="UniProtKB-KW"/>
</dbReference>
<dbReference type="InterPro" id="IPR050603">
    <property type="entry name" value="MYST_HAT"/>
</dbReference>
<dbReference type="GO" id="GO:0005634">
    <property type="term" value="C:nucleus"/>
    <property type="evidence" value="ECO:0007669"/>
    <property type="project" value="UniProtKB-SubCell"/>
</dbReference>
<gene>
    <name evidence="17" type="ORF">VMCG_03861</name>
</gene>
<keyword evidence="18" id="KW-1185">Reference proteome</keyword>
<dbReference type="AlphaFoldDB" id="A0A423WUR6"/>
<keyword evidence="11" id="KW-0539">Nucleus</keyword>
<dbReference type="InterPro" id="IPR036388">
    <property type="entry name" value="WH-like_DNA-bd_sf"/>
</dbReference>
<dbReference type="GO" id="GO:0046972">
    <property type="term" value="F:histone H4K16 acetyltransferase activity"/>
    <property type="evidence" value="ECO:0007669"/>
    <property type="project" value="TreeGrafter"/>
</dbReference>
<evidence type="ECO:0000256" key="5">
    <source>
        <dbReference type="ARBA" id="ARBA00022723"/>
    </source>
</evidence>
<feature type="compositionally biased region" description="Basic residues" evidence="15">
    <location>
        <begin position="156"/>
        <end position="165"/>
    </location>
</feature>
<feature type="region of interest" description="Disordered" evidence="15">
    <location>
        <begin position="634"/>
        <end position="655"/>
    </location>
</feature>
<evidence type="ECO:0000256" key="1">
    <source>
        <dbReference type="ARBA" id="ARBA00004123"/>
    </source>
</evidence>
<comment type="function">
    <text evidence="13">Catalytic component of the NuA4 histone acetyltransferase (HAT) complex which is involved in epigenetic transcriptional activation of selected genes principally by acetylation of nucleosomal histones H4, H3, H2B, H2A and H2A variant H2A.Z. Acetylates histone H4 to form H4K5ac, H4K8ac, H4K12ac and H4K16ac, histone H3 to form H3K14ac, and histone H2A to form H2AK4ac and H2AK7ac. The NuA4 complex is involved in the DNA damage response and is required for chromosome segregation. The NuA4 complex plays a direct role in repair of DNA double-strand breaks (DSBs) through homologous recombination. Recruitment to promoters depends on H3K4me. Also acetylates non-histone proteins. In addition to protein acetyltransferase, can use different acyl-CoA substrates, such as 2-hydroxyisobutanoyl-CoA (2-hydroxyisobutyryl-CoA) or (2E)-butenoyl-CoA (crotonyl-CoA), and is able to mediate protein 2-hydroxyisobutyrylation and crotonylation, respectively.</text>
</comment>
<dbReference type="PANTHER" id="PTHR10615:SF219">
    <property type="entry name" value="HISTONE ACETYLTRANSFERASE KAT5"/>
    <property type="match status" value="1"/>
</dbReference>
<dbReference type="InterPro" id="IPR002717">
    <property type="entry name" value="HAT_MYST-type"/>
</dbReference>
<dbReference type="GO" id="GO:0035267">
    <property type="term" value="C:NuA4 histone acetyltransferase complex"/>
    <property type="evidence" value="ECO:0007669"/>
    <property type="project" value="TreeGrafter"/>
</dbReference>
<evidence type="ECO:0000256" key="11">
    <source>
        <dbReference type="ARBA" id="ARBA00023242"/>
    </source>
</evidence>
<dbReference type="Gene3D" id="1.10.10.10">
    <property type="entry name" value="Winged helix-like DNA-binding domain superfamily/Winged helix DNA-binding domain"/>
    <property type="match status" value="1"/>
</dbReference>
<feature type="active site" description="Proton donor/acceptor" evidence="14">
    <location>
        <position position="605"/>
    </location>
</feature>
<dbReference type="InterPro" id="IPR016181">
    <property type="entry name" value="Acyl_CoA_acyltransferase"/>
</dbReference>
<accession>A0A423WUR6</accession>
<comment type="caution">
    <text evidence="17">The sequence shown here is derived from an EMBL/GenBank/DDBJ whole genome shotgun (WGS) entry which is preliminary data.</text>
</comment>
<evidence type="ECO:0000256" key="14">
    <source>
        <dbReference type="PIRSR" id="PIRSR602717-51"/>
    </source>
</evidence>
<sequence length="775" mass="84162">MSPIKRKRPHDAAPESPPSAGEEQQQQQQQQQSSAVSRRATRHTSQASTIAPLPWQADPEPRRRRRKRAESDDRPDLSGNNNNNNNGDDNDRAPPPKLTRTVGLRSRAVSVGPPAASGAGSSGGSGGQTRPQQQQPRRPVLRATTNQAHLDPGLKSARKLVRHQRHTDDEDDDPEDHHHHGNANGPATNPIHVGSQTTNLRHRGSAAVAAAAAPVGPTVGSSSLAAPSLKQPPLQNQPTPPKTPSSTTAAPMTQLPSRSVRVSDHVAANTSKPFAPPSTTNPTTRQPLRPARKQQQLAKDQKKPNTVTRNIDKVVFGNVCFSTWYHSPYGTEALGDASGNSGKAGNSTGSSSHDGSIKEEGAHPNNTTRKTKEDKLDRLYVCPCCFKYSKELVPWWQHVHLCERRNYVPGEKIYTHPRGRRTRQVPVGTTAAPAAAAAAVTATVTASAASKGPGRKRKGPDPTAQTVEETVEDQGEWSIWQVDGETEGLFCQNLSLFAKLFLDNKSVFFDVVCFNYFLLVHTTPRPRPSPPAEGGGGGDDQQLSQPPPSRRQIVGFFSKEKLSWDNNNLACILIFPPWQRKGLGALLMGVSYEISRREGMIGGPEKPISDLGKRGYKRFWAGEIASWILNLDTSSTSTSTSSTTTNGGQEEGEGEEVIVDVEECSRATWIVQDDCLAMLREMAVVEEAGMGPPKPKRREVLPDDGEEDGGEAAPPVTGGDQDSKEVREVRRVRISKDAVWNWVKVNGISLEKACDPNGFVDGYAIKRKAVEEEDV</sequence>
<evidence type="ECO:0000256" key="10">
    <source>
        <dbReference type="ARBA" id="ARBA00023163"/>
    </source>
</evidence>
<feature type="compositionally biased region" description="Polar residues" evidence="15">
    <location>
        <begin position="338"/>
        <end position="354"/>
    </location>
</feature>
<dbReference type="GO" id="GO:0006355">
    <property type="term" value="P:regulation of DNA-templated transcription"/>
    <property type="evidence" value="ECO:0007669"/>
    <property type="project" value="InterPro"/>
</dbReference>
<feature type="region of interest" description="Disordered" evidence="15">
    <location>
        <begin position="688"/>
        <end position="726"/>
    </location>
</feature>
<dbReference type="EC" id="2.3.1.48" evidence="3"/>
<dbReference type="EMBL" id="LKEA01000008">
    <property type="protein sequence ID" value="ROW07305.1"/>
    <property type="molecule type" value="Genomic_DNA"/>
</dbReference>
<feature type="compositionally biased region" description="Low complexity" evidence="15">
    <location>
        <begin position="18"/>
        <end position="35"/>
    </location>
</feature>
<evidence type="ECO:0000256" key="3">
    <source>
        <dbReference type="ARBA" id="ARBA00013184"/>
    </source>
</evidence>
<keyword evidence="12" id="KW-0012">Acyltransferase</keyword>
<feature type="compositionally biased region" description="Low complexity" evidence="15">
    <location>
        <begin position="108"/>
        <end position="119"/>
    </location>
</feature>
<feature type="compositionally biased region" description="Polar residues" evidence="15">
    <location>
        <begin position="268"/>
        <end position="286"/>
    </location>
</feature>
<keyword evidence="10" id="KW-0804">Transcription</keyword>
<dbReference type="Gene3D" id="3.30.60.60">
    <property type="entry name" value="N-acetyl transferase-like"/>
    <property type="match status" value="1"/>
</dbReference>
<evidence type="ECO:0000256" key="4">
    <source>
        <dbReference type="ARBA" id="ARBA00022679"/>
    </source>
</evidence>
<evidence type="ECO:0000259" key="16">
    <source>
        <dbReference type="PROSITE" id="PS51726"/>
    </source>
</evidence>
<dbReference type="PROSITE" id="PS51726">
    <property type="entry name" value="MYST_HAT"/>
    <property type="match status" value="1"/>
</dbReference>
<dbReference type="SUPFAM" id="SSF55729">
    <property type="entry name" value="Acyl-CoA N-acyltransferases (Nat)"/>
    <property type="match status" value="1"/>
</dbReference>
<evidence type="ECO:0000256" key="15">
    <source>
        <dbReference type="SAM" id="MobiDB-lite"/>
    </source>
</evidence>
<comment type="similarity">
    <text evidence="2">Belongs to the MYST (SAS/MOZ) family.</text>
</comment>
<feature type="compositionally biased region" description="Low complexity" evidence="15">
    <location>
        <begin position="244"/>
        <end position="253"/>
    </location>
</feature>
<comment type="subcellular location">
    <subcellularLocation>
        <location evidence="1">Nucleus</location>
    </subcellularLocation>
</comment>
<dbReference type="PANTHER" id="PTHR10615">
    <property type="entry name" value="HISTONE ACETYLTRANSFERASE"/>
    <property type="match status" value="1"/>
</dbReference>
<feature type="compositionally biased region" description="Low complexity" evidence="15">
    <location>
        <begin position="634"/>
        <end position="648"/>
    </location>
</feature>
<evidence type="ECO:0000313" key="18">
    <source>
        <dbReference type="Proteomes" id="UP000283895"/>
    </source>
</evidence>
<evidence type="ECO:0000256" key="13">
    <source>
        <dbReference type="ARBA" id="ARBA00045805"/>
    </source>
</evidence>
<evidence type="ECO:0000256" key="7">
    <source>
        <dbReference type="ARBA" id="ARBA00022833"/>
    </source>
</evidence>
<dbReference type="Proteomes" id="UP000283895">
    <property type="component" value="Unassembled WGS sequence"/>
</dbReference>
<keyword evidence="9" id="KW-0805">Transcription regulation</keyword>
<feature type="compositionally biased region" description="Low complexity" evidence="15">
    <location>
        <begin position="128"/>
        <end position="143"/>
    </location>
</feature>
<feature type="region of interest" description="Disordered" evidence="15">
    <location>
        <begin position="1"/>
        <end position="306"/>
    </location>
</feature>
<evidence type="ECO:0000313" key="17">
    <source>
        <dbReference type="EMBL" id="ROW07305.1"/>
    </source>
</evidence>